<feature type="region of interest" description="Disordered" evidence="1">
    <location>
        <begin position="37"/>
        <end position="66"/>
    </location>
</feature>
<name>A0A481Z2T5_9VIRU</name>
<reference evidence="2" key="1">
    <citation type="journal article" date="2019" name="MBio">
        <title>Virus Genomes from Deep Sea Sediments Expand the Ocean Megavirome and Support Independent Origins of Viral Gigantism.</title>
        <authorList>
            <person name="Backstrom D."/>
            <person name="Yutin N."/>
            <person name="Jorgensen S.L."/>
            <person name="Dharamshi J."/>
            <person name="Homa F."/>
            <person name="Zaremba-Niedwiedzka K."/>
            <person name="Spang A."/>
            <person name="Wolf Y.I."/>
            <person name="Koonin E.V."/>
            <person name="Ettema T.J."/>
        </authorList>
    </citation>
    <scope>NUCLEOTIDE SEQUENCE</scope>
</reference>
<accession>A0A481Z2T5</accession>
<dbReference type="EMBL" id="MK500456">
    <property type="protein sequence ID" value="QBK90036.1"/>
    <property type="molecule type" value="Genomic_DNA"/>
</dbReference>
<gene>
    <name evidence="2" type="ORF">LCPAC101_03210</name>
</gene>
<sequence>MNDRMVNMLKKHKLNSNTSPVINKIIGNRENYNISIPRKKYNRNNKSQDKDKNENGSDKSVESSESDILINKKSNTVCMPYTLLYFDDNDNIKNKMVSLCNDNDNDKDIHLEVLESYNVSNISISDNLIKNDKSEYETSPTNNKKYKSILKKNELNKEKDYMHSKNVKFGNVEYENKEVSNVKSYSVNKIKHPKKINTGTLSYKFPIHNVNSPPITLNTIKVGISNQSNIHKNYTRNTLPTKNSCDHDPINKFTGNILIKSDDKDNAFLPDISENENESESESESEYQLLLPDIIEINKKSKNKDKDKDVYNSIDSIILPDKMNQILLPEIEKTDSFEDILLPDINENESESESESESEYQLLLPDIIEINKKSKNKDKDAYNSIDSIILPDKMSQILLPEIEETDTNINKQTNSFGDILLPDII</sequence>
<organism evidence="2">
    <name type="scientific">Pithovirus LCPAC101</name>
    <dbReference type="NCBI Taxonomy" id="2506586"/>
    <lineage>
        <taxon>Viruses</taxon>
        <taxon>Pithoviruses</taxon>
    </lineage>
</organism>
<protein>
    <submittedName>
        <fullName evidence="2">Uncharacterized protein</fullName>
    </submittedName>
</protein>
<evidence type="ECO:0000256" key="1">
    <source>
        <dbReference type="SAM" id="MobiDB-lite"/>
    </source>
</evidence>
<proteinExistence type="predicted"/>
<evidence type="ECO:0000313" key="2">
    <source>
        <dbReference type="EMBL" id="QBK90036.1"/>
    </source>
</evidence>
<feature type="compositionally biased region" description="Basic and acidic residues" evidence="1">
    <location>
        <begin position="46"/>
        <end position="62"/>
    </location>
</feature>